<dbReference type="AlphaFoldDB" id="A0A553SU11"/>
<accession>A0A553SU11</accession>
<evidence type="ECO:0000313" key="1">
    <source>
        <dbReference type="EMBL" id="TRZ40482.1"/>
    </source>
</evidence>
<gene>
    <name evidence="1" type="ORF">CEQ21_06120</name>
</gene>
<comment type="caution">
    <text evidence="1">The sequence shown here is derived from an EMBL/GenBank/DDBJ whole genome shotgun (WGS) entry which is preliminary data.</text>
</comment>
<organism evidence="1 2">
    <name type="scientific">Niallia circulans</name>
    <name type="common">Bacillus circulans</name>
    <dbReference type="NCBI Taxonomy" id="1397"/>
    <lineage>
        <taxon>Bacteria</taxon>
        <taxon>Bacillati</taxon>
        <taxon>Bacillota</taxon>
        <taxon>Bacilli</taxon>
        <taxon>Bacillales</taxon>
        <taxon>Bacillaceae</taxon>
        <taxon>Niallia</taxon>
    </lineage>
</organism>
<dbReference type="EMBL" id="RIBP01000001">
    <property type="protein sequence ID" value="TRZ40482.1"/>
    <property type="molecule type" value="Genomic_DNA"/>
</dbReference>
<protein>
    <submittedName>
        <fullName evidence="1">Uncharacterized protein</fullName>
    </submittedName>
</protein>
<reference evidence="2" key="1">
    <citation type="submission" date="2018-10" db="EMBL/GenBank/DDBJ databases">
        <title>FDA dAtabase for Regulatory Grade micrObial Sequences (FDA-ARGOS): Supporting development and validation of Infectious Disease Dx tests.</title>
        <authorList>
            <person name="Minogue T."/>
            <person name="Wolcott M."/>
            <person name="Wasieloski L."/>
            <person name="Aguilar W."/>
            <person name="Moore D."/>
            <person name="Tallon L."/>
            <person name="Sadzewicz L."/>
            <person name="Sengamalay N."/>
            <person name="Ott S."/>
            <person name="Godinez A."/>
            <person name="Nagaraj S."/>
            <person name="Vavikolanu K."/>
            <person name="Vyas G."/>
            <person name="Nadendla S."/>
            <person name="George J."/>
            <person name="Sichtig H."/>
        </authorList>
    </citation>
    <scope>NUCLEOTIDE SEQUENCE [LARGE SCALE GENOMIC DNA]</scope>
    <source>
        <strain evidence="2">FDAARGOS_343</strain>
    </source>
</reference>
<dbReference type="Proteomes" id="UP000319837">
    <property type="component" value="Unassembled WGS sequence"/>
</dbReference>
<evidence type="ECO:0000313" key="2">
    <source>
        <dbReference type="Proteomes" id="UP000319837"/>
    </source>
</evidence>
<sequence>MSLEYTKTMLQTLKQYHTSDINMIINGNDEKPLLSICFKDGCYELRSLNTSVVEICDDINTTIFTINKLMNIAI</sequence>
<name>A0A553SU11_NIACI</name>
<proteinExistence type="predicted"/>